<protein>
    <submittedName>
        <fullName evidence="3">HsdM: type I restriction-modification system, M subunit</fullName>
    </submittedName>
</protein>
<evidence type="ECO:0000256" key="1">
    <source>
        <dbReference type="ARBA" id="ARBA00006594"/>
    </source>
</evidence>
<dbReference type="PANTHER" id="PTHR42998">
    <property type="entry name" value="TYPE I RESTRICTION ENZYME HINDVIIP M PROTEIN-RELATED"/>
    <property type="match status" value="1"/>
</dbReference>
<dbReference type="InterPro" id="IPR003356">
    <property type="entry name" value="DNA_methylase_A-5"/>
</dbReference>
<name>A0A554WAL8_9BURK</name>
<comment type="similarity">
    <text evidence="1">Belongs to the N(4)/N(6)-methyltransferase family.</text>
</comment>
<dbReference type="GO" id="GO:0008170">
    <property type="term" value="F:N-methyltransferase activity"/>
    <property type="evidence" value="ECO:0007669"/>
    <property type="project" value="InterPro"/>
</dbReference>
<dbReference type="AlphaFoldDB" id="A0A554WAL8"/>
<dbReference type="PANTHER" id="PTHR42998:SF1">
    <property type="entry name" value="TYPE I RESTRICTION ENZYME HINDI METHYLASE SUBUNIT"/>
    <property type="match status" value="1"/>
</dbReference>
<dbReference type="InterPro" id="IPR029063">
    <property type="entry name" value="SAM-dependent_MTases_sf"/>
</dbReference>
<organism evidence="3 4">
    <name type="scientific">Tepidimonas aquatica</name>
    <dbReference type="NCBI Taxonomy" id="247482"/>
    <lineage>
        <taxon>Bacteria</taxon>
        <taxon>Pseudomonadati</taxon>
        <taxon>Pseudomonadota</taxon>
        <taxon>Betaproteobacteria</taxon>
        <taxon>Burkholderiales</taxon>
        <taxon>Tepidimonas</taxon>
    </lineage>
</organism>
<dbReference type="Proteomes" id="UP000318554">
    <property type="component" value="Unassembled WGS sequence"/>
</dbReference>
<dbReference type="Gene3D" id="3.40.50.150">
    <property type="entry name" value="Vaccinia Virus protein VP39"/>
    <property type="match status" value="1"/>
</dbReference>
<evidence type="ECO:0000259" key="2">
    <source>
        <dbReference type="Pfam" id="PF02384"/>
    </source>
</evidence>
<proteinExistence type="inferred from homology"/>
<comment type="caution">
    <text evidence="3">The sequence shown here is derived from an EMBL/GenBank/DDBJ whole genome shotgun (WGS) entry which is preliminary data.</text>
</comment>
<evidence type="ECO:0000313" key="4">
    <source>
        <dbReference type="Proteomes" id="UP000318554"/>
    </source>
</evidence>
<dbReference type="GO" id="GO:0003677">
    <property type="term" value="F:DNA binding"/>
    <property type="evidence" value="ECO:0007669"/>
    <property type="project" value="InterPro"/>
</dbReference>
<dbReference type="SUPFAM" id="SSF53335">
    <property type="entry name" value="S-adenosyl-L-methionine-dependent methyltransferases"/>
    <property type="match status" value="1"/>
</dbReference>
<dbReference type="Pfam" id="PF02384">
    <property type="entry name" value="N6_Mtase"/>
    <property type="match status" value="1"/>
</dbReference>
<reference evidence="3 4" key="1">
    <citation type="submission" date="2019-07" db="EMBL/GenBank/DDBJ databases">
        <title>Tepidimonas aquatica CLN-1 draft genome.</title>
        <authorList>
            <person name="Da Costa M.S."/>
            <person name="Froufe H.J.C."/>
            <person name="Egas C."/>
            <person name="Albuquerque L."/>
        </authorList>
    </citation>
    <scope>NUCLEOTIDE SEQUENCE [LARGE SCALE GENOMIC DNA]</scope>
    <source>
        <strain evidence="3 4">CLN-1</strain>
    </source>
</reference>
<accession>A0A554WAL8</accession>
<keyword evidence="4" id="KW-1185">Reference proteome</keyword>
<gene>
    <name evidence="3" type="ORF">Taqua_02386</name>
</gene>
<dbReference type="EMBL" id="VJNA01000042">
    <property type="protein sequence ID" value="TSE20602.1"/>
    <property type="molecule type" value="Genomic_DNA"/>
</dbReference>
<sequence length="219" mass="24451">MRWTFGVPPVGNANYAWLQHIHHHLAPNGTAGVVLANGSMSSQQSGEGEIRKAMIEADVVDCMVALPGQLFYSTQIPACLWFLARNKNPGKGLRDRRGQVLFIDARQMGVLVDRTRRELTDEEIKRIADTYHAWRGEPDASEYQDVPGFCKSATLDEIRRHDYVLTPGRYVGAAAQEDDGEPFEVKMARLAAQWRKQRAEAARLDAAIARNLEELGYGG</sequence>
<evidence type="ECO:0000313" key="3">
    <source>
        <dbReference type="EMBL" id="TSE20602.1"/>
    </source>
</evidence>
<feature type="domain" description="DNA methylase adenine-specific" evidence="2">
    <location>
        <begin position="2"/>
        <end position="179"/>
    </location>
</feature>
<dbReference type="InterPro" id="IPR052916">
    <property type="entry name" value="Type-I_RE_MTase_Subunit"/>
</dbReference>